<evidence type="ECO:0000313" key="2">
    <source>
        <dbReference type="Proteomes" id="UP000321103"/>
    </source>
</evidence>
<dbReference type="RefSeq" id="WP_147017827.1">
    <property type="nucleotide sequence ID" value="NZ_BJZS01000103.1"/>
</dbReference>
<keyword evidence="2" id="KW-1185">Reference proteome</keyword>
<name>A0A512IH43_9MICC</name>
<organism evidence="1 2">
    <name type="scientific">Kocuria turfanensis</name>
    <dbReference type="NCBI Taxonomy" id="388357"/>
    <lineage>
        <taxon>Bacteria</taxon>
        <taxon>Bacillati</taxon>
        <taxon>Actinomycetota</taxon>
        <taxon>Actinomycetes</taxon>
        <taxon>Micrococcales</taxon>
        <taxon>Micrococcaceae</taxon>
        <taxon>Kocuria</taxon>
    </lineage>
</organism>
<accession>A0A512IH43</accession>
<gene>
    <name evidence="1" type="ORF">KTU01_31490</name>
</gene>
<dbReference type="EMBL" id="BJZS01000103">
    <property type="protein sequence ID" value="GEO97026.1"/>
    <property type="molecule type" value="Genomic_DNA"/>
</dbReference>
<comment type="caution">
    <text evidence="1">The sequence shown here is derived from an EMBL/GenBank/DDBJ whole genome shotgun (WGS) entry which is preliminary data.</text>
</comment>
<sequence>MRWLGKWFDEANWPKDPQMDLFRDAVWELSLNGKTKGWATTGVTPMRSFPFLWCQQEQMWTQVHWLDGRHGYLEEDYGPEWPAAEELRGGHFVSAHPQTGLETRFDATVVTGPEHDRLWAEWQHGVGPCHRHR</sequence>
<evidence type="ECO:0000313" key="1">
    <source>
        <dbReference type="EMBL" id="GEO97026.1"/>
    </source>
</evidence>
<protein>
    <submittedName>
        <fullName evidence="1">Uncharacterized protein</fullName>
    </submittedName>
</protein>
<proteinExistence type="predicted"/>
<dbReference type="Proteomes" id="UP000321103">
    <property type="component" value="Unassembled WGS sequence"/>
</dbReference>
<dbReference type="AlphaFoldDB" id="A0A512IH43"/>
<reference evidence="1 2" key="1">
    <citation type="submission" date="2019-07" db="EMBL/GenBank/DDBJ databases">
        <title>Whole genome shotgun sequence of Kocuria turfanensis NBRC 107627.</title>
        <authorList>
            <person name="Hosoyama A."/>
            <person name="Uohara A."/>
            <person name="Ohji S."/>
            <person name="Ichikawa N."/>
        </authorList>
    </citation>
    <scope>NUCLEOTIDE SEQUENCE [LARGE SCALE GENOMIC DNA]</scope>
    <source>
        <strain evidence="1 2">NBRC 107627</strain>
    </source>
</reference>